<dbReference type="Pfam" id="PF00160">
    <property type="entry name" value="Pro_isomerase"/>
    <property type="match status" value="1"/>
</dbReference>
<dbReference type="AlphaFoldDB" id="A0A1B7TIA9"/>
<dbReference type="FunFam" id="2.40.100.10:FF:000032">
    <property type="entry name" value="Peptidyl-prolyl cis-trans isomerase"/>
    <property type="match status" value="1"/>
</dbReference>
<dbReference type="PANTHER" id="PTHR11071:SF385">
    <property type="entry name" value="PEPTIDYL-PROLYL CIS-TRANS ISOMERASE"/>
    <property type="match status" value="1"/>
</dbReference>
<sequence>MSKVFFDISVNGSPLGRIKFNLFNEVTPKTAENFRALCTGEKGFGYKNSIFHRVIPEFMLQGGDFTHGTGVGGKSIYGNKFADENFSLKHDTVGLLSMANAGPNTNGSQFFITTVLCPWLDGKHVVFGQVADKESYEIVKKIEALGSPNGRPSSVVKIDDCGEL</sequence>
<dbReference type="EC" id="5.2.1.8" evidence="8"/>
<comment type="caution">
    <text evidence="10">The sequence shown here is derived from an EMBL/GenBank/DDBJ whole genome shotgun (WGS) entry which is preliminary data.</text>
</comment>
<dbReference type="InterPro" id="IPR002130">
    <property type="entry name" value="Cyclophilin-type_PPIase_dom"/>
</dbReference>
<organism evidence="10 11">
    <name type="scientific">Hanseniaspora valbyensis NRRL Y-1626</name>
    <dbReference type="NCBI Taxonomy" id="766949"/>
    <lineage>
        <taxon>Eukaryota</taxon>
        <taxon>Fungi</taxon>
        <taxon>Dikarya</taxon>
        <taxon>Ascomycota</taxon>
        <taxon>Saccharomycotina</taxon>
        <taxon>Saccharomycetes</taxon>
        <taxon>Saccharomycodales</taxon>
        <taxon>Saccharomycodaceae</taxon>
        <taxon>Hanseniaspora</taxon>
    </lineage>
</organism>
<evidence type="ECO:0000256" key="7">
    <source>
        <dbReference type="ARBA" id="ARBA00023235"/>
    </source>
</evidence>
<comment type="function">
    <text evidence="8">PPIases accelerate the folding of proteins. It catalyzes the cis-trans isomerization of proline imidic peptide bonds in oligopeptides.</text>
</comment>
<evidence type="ECO:0000256" key="1">
    <source>
        <dbReference type="ARBA" id="ARBA00000971"/>
    </source>
</evidence>
<dbReference type="Gene3D" id="2.40.100.10">
    <property type="entry name" value="Cyclophilin-like"/>
    <property type="match status" value="1"/>
</dbReference>
<dbReference type="GO" id="GO:0003755">
    <property type="term" value="F:peptidyl-prolyl cis-trans isomerase activity"/>
    <property type="evidence" value="ECO:0007669"/>
    <property type="project" value="UniProtKB-UniRule"/>
</dbReference>
<comment type="catalytic activity">
    <reaction evidence="1 8">
        <text>[protein]-peptidylproline (omega=180) = [protein]-peptidylproline (omega=0)</text>
        <dbReference type="Rhea" id="RHEA:16237"/>
        <dbReference type="Rhea" id="RHEA-COMP:10747"/>
        <dbReference type="Rhea" id="RHEA-COMP:10748"/>
        <dbReference type="ChEBI" id="CHEBI:83833"/>
        <dbReference type="ChEBI" id="CHEBI:83834"/>
        <dbReference type="EC" id="5.2.1.8"/>
    </reaction>
</comment>
<dbReference type="PANTHER" id="PTHR11071">
    <property type="entry name" value="PEPTIDYL-PROLYL CIS-TRANS ISOMERASE"/>
    <property type="match status" value="1"/>
</dbReference>
<reference evidence="11" key="1">
    <citation type="journal article" date="2016" name="Proc. Natl. Acad. Sci. U.S.A.">
        <title>Comparative genomics of biotechnologically important yeasts.</title>
        <authorList>
            <person name="Riley R."/>
            <person name="Haridas S."/>
            <person name="Wolfe K.H."/>
            <person name="Lopes M.R."/>
            <person name="Hittinger C.T."/>
            <person name="Goeker M."/>
            <person name="Salamov A.A."/>
            <person name="Wisecaver J.H."/>
            <person name="Long T.M."/>
            <person name="Calvey C.H."/>
            <person name="Aerts A.L."/>
            <person name="Barry K.W."/>
            <person name="Choi C."/>
            <person name="Clum A."/>
            <person name="Coughlan A.Y."/>
            <person name="Deshpande S."/>
            <person name="Douglass A.P."/>
            <person name="Hanson S.J."/>
            <person name="Klenk H.-P."/>
            <person name="LaButti K.M."/>
            <person name="Lapidus A."/>
            <person name="Lindquist E.A."/>
            <person name="Lipzen A.M."/>
            <person name="Meier-Kolthoff J.P."/>
            <person name="Ohm R.A."/>
            <person name="Otillar R.P."/>
            <person name="Pangilinan J.L."/>
            <person name="Peng Y."/>
            <person name="Rokas A."/>
            <person name="Rosa C.A."/>
            <person name="Scheuner C."/>
            <person name="Sibirny A.A."/>
            <person name="Slot J.C."/>
            <person name="Stielow J.B."/>
            <person name="Sun H."/>
            <person name="Kurtzman C.P."/>
            <person name="Blackwell M."/>
            <person name="Grigoriev I.V."/>
            <person name="Jeffries T.W."/>
        </authorList>
    </citation>
    <scope>NUCLEOTIDE SEQUENCE [LARGE SCALE GENOMIC DNA]</scope>
    <source>
        <strain evidence="11">NRRL Y-1626</strain>
    </source>
</reference>
<dbReference type="InterPro" id="IPR029000">
    <property type="entry name" value="Cyclophilin-like_dom_sf"/>
</dbReference>
<dbReference type="InterPro" id="IPR020892">
    <property type="entry name" value="Cyclophilin-type_PPIase_CS"/>
</dbReference>
<comment type="similarity">
    <text evidence="3 8">Belongs to the cyclophilin-type PPIase family.</text>
</comment>
<dbReference type="PRINTS" id="PR00153">
    <property type="entry name" value="CSAPPISMRASE"/>
</dbReference>
<dbReference type="GO" id="GO:0005739">
    <property type="term" value="C:mitochondrion"/>
    <property type="evidence" value="ECO:0007669"/>
    <property type="project" value="UniProtKB-SubCell"/>
</dbReference>
<evidence type="ECO:0000256" key="5">
    <source>
        <dbReference type="ARBA" id="ARBA00023110"/>
    </source>
</evidence>
<evidence type="ECO:0000256" key="3">
    <source>
        <dbReference type="ARBA" id="ARBA00007365"/>
    </source>
</evidence>
<evidence type="ECO:0000256" key="6">
    <source>
        <dbReference type="ARBA" id="ARBA00023128"/>
    </source>
</evidence>
<keyword evidence="11" id="KW-1185">Reference proteome</keyword>
<keyword evidence="6" id="KW-0496">Mitochondrion</keyword>
<feature type="domain" description="PPIase cyclophilin-type" evidence="9">
    <location>
        <begin position="5"/>
        <end position="163"/>
    </location>
</feature>
<accession>A0A1B7TIA9</accession>
<comment type="subcellular location">
    <subcellularLocation>
        <location evidence="2">Mitochondrion</location>
    </subcellularLocation>
</comment>
<evidence type="ECO:0000256" key="8">
    <source>
        <dbReference type="RuleBase" id="RU363019"/>
    </source>
</evidence>
<dbReference type="InterPro" id="IPR024936">
    <property type="entry name" value="Cyclophilin-type_PPIase"/>
</dbReference>
<evidence type="ECO:0000256" key="4">
    <source>
        <dbReference type="ARBA" id="ARBA00022946"/>
    </source>
</evidence>
<evidence type="ECO:0000259" key="9">
    <source>
        <dbReference type="PROSITE" id="PS50072"/>
    </source>
</evidence>
<evidence type="ECO:0000313" key="10">
    <source>
        <dbReference type="EMBL" id="OBA28490.1"/>
    </source>
</evidence>
<dbReference type="EMBL" id="LXPE01000003">
    <property type="protein sequence ID" value="OBA28490.1"/>
    <property type="molecule type" value="Genomic_DNA"/>
</dbReference>
<gene>
    <name evidence="10" type="ORF">HANVADRAFT_51397</name>
</gene>
<keyword evidence="5 8" id="KW-0697">Rotamase</keyword>
<name>A0A1B7TIA9_9ASCO</name>
<dbReference type="PROSITE" id="PS00170">
    <property type="entry name" value="CSA_PPIASE_1"/>
    <property type="match status" value="1"/>
</dbReference>
<proteinExistence type="inferred from homology"/>
<dbReference type="Proteomes" id="UP000092321">
    <property type="component" value="Unassembled WGS sequence"/>
</dbReference>
<dbReference type="GO" id="GO:0016018">
    <property type="term" value="F:cyclosporin A binding"/>
    <property type="evidence" value="ECO:0007669"/>
    <property type="project" value="TreeGrafter"/>
</dbReference>
<protein>
    <recommendedName>
        <fullName evidence="8">Peptidyl-prolyl cis-trans isomerase</fullName>
        <shortName evidence="8">PPIase</shortName>
        <ecNumber evidence="8">5.2.1.8</ecNumber>
    </recommendedName>
</protein>
<dbReference type="PIRSF" id="PIRSF001467">
    <property type="entry name" value="Peptidylpro_ismrse"/>
    <property type="match status" value="1"/>
</dbReference>
<evidence type="ECO:0000313" key="11">
    <source>
        <dbReference type="Proteomes" id="UP000092321"/>
    </source>
</evidence>
<dbReference type="SUPFAM" id="SSF50891">
    <property type="entry name" value="Cyclophilin-like"/>
    <property type="match status" value="1"/>
</dbReference>
<keyword evidence="7 8" id="KW-0413">Isomerase</keyword>
<dbReference type="CDD" id="cd01926">
    <property type="entry name" value="cyclophilin_ABH_like"/>
    <property type="match status" value="1"/>
</dbReference>
<evidence type="ECO:0000256" key="2">
    <source>
        <dbReference type="ARBA" id="ARBA00004173"/>
    </source>
</evidence>
<dbReference type="GO" id="GO:0006457">
    <property type="term" value="P:protein folding"/>
    <property type="evidence" value="ECO:0007669"/>
    <property type="project" value="InterPro"/>
</dbReference>
<keyword evidence="4" id="KW-0809">Transit peptide</keyword>
<dbReference type="PROSITE" id="PS50072">
    <property type="entry name" value="CSA_PPIASE_2"/>
    <property type="match status" value="1"/>
</dbReference>
<dbReference type="OrthoDB" id="193499at2759"/>